<evidence type="ECO:0000313" key="4">
    <source>
        <dbReference type="Proteomes" id="UP000028194"/>
    </source>
</evidence>
<dbReference type="Gene3D" id="3.40.50.620">
    <property type="entry name" value="HUPs"/>
    <property type="match status" value="1"/>
</dbReference>
<gene>
    <name evidence="3" type="ORF">NTE_02515</name>
</gene>
<reference evidence="3 4" key="1">
    <citation type="journal article" date="2014" name="PLoS ONE">
        <title>Genome Sequence of Candidatus Nitrososphaera evergladensis from Group I.1b Enriched from Everglades Soil Reveals Novel Genomic Features of the Ammonia-Oxidizing Archaea.</title>
        <authorList>
            <person name="Zhalnina K.V."/>
            <person name="Dias R."/>
            <person name="Leonard M.T."/>
            <person name="Dorr de Quadros P."/>
            <person name="Camargo F.A."/>
            <person name="Drew J.C."/>
            <person name="Farmerie W.G."/>
            <person name="Daroub S.H."/>
            <person name="Triplett E.W."/>
        </authorList>
    </citation>
    <scope>NUCLEOTIDE SEQUENCE [LARGE SCALE GENOMIC DNA]</scope>
    <source>
        <strain evidence="3 4">SR1</strain>
    </source>
</reference>
<dbReference type="HOGENOM" id="CLU_049301_11_2_2"/>
<dbReference type="InterPro" id="IPR014729">
    <property type="entry name" value="Rossmann-like_a/b/a_fold"/>
</dbReference>
<accession>A0A075MZ89</accession>
<dbReference type="Pfam" id="PF00582">
    <property type="entry name" value="Usp"/>
    <property type="match status" value="1"/>
</dbReference>
<dbReference type="InterPro" id="IPR006015">
    <property type="entry name" value="Universal_stress_UspA"/>
</dbReference>
<keyword evidence="4" id="KW-1185">Reference proteome</keyword>
<name>A0A075MZ89_9ARCH</name>
<evidence type="ECO:0000256" key="1">
    <source>
        <dbReference type="ARBA" id="ARBA00008791"/>
    </source>
</evidence>
<dbReference type="Proteomes" id="UP000028194">
    <property type="component" value="Chromosome"/>
</dbReference>
<dbReference type="PRINTS" id="PR01438">
    <property type="entry name" value="UNVRSLSTRESS"/>
</dbReference>
<dbReference type="PANTHER" id="PTHR46268:SF6">
    <property type="entry name" value="UNIVERSAL STRESS PROTEIN UP12"/>
    <property type="match status" value="1"/>
</dbReference>
<organism evidence="3 4">
    <name type="scientific">Candidatus Nitrososphaera evergladensis SR1</name>
    <dbReference type="NCBI Taxonomy" id="1459636"/>
    <lineage>
        <taxon>Archaea</taxon>
        <taxon>Nitrososphaerota</taxon>
        <taxon>Nitrososphaeria</taxon>
        <taxon>Nitrososphaerales</taxon>
        <taxon>Nitrososphaeraceae</taxon>
        <taxon>Nitrososphaera</taxon>
    </lineage>
</organism>
<sequence length="165" mass="17975">MAMSRKYRRVNCHLVVSRILVPHDGTEMSDRALEKATEFARALKADIIIAHIVDSRFVPPSATLSYISDRTSLEGAKTELVEILKSGAEQMLKEKMAKIKAEGIGVDFILGVGSPADEIVSIARSTESDLIVMGSRQLKSNIIASLGSVARKVLDTAHCPVMIIR</sequence>
<proteinExistence type="inferred from homology"/>
<dbReference type="EMBL" id="CP007174">
    <property type="protein sequence ID" value="AIF84564.1"/>
    <property type="molecule type" value="Genomic_DNA"/>
</dbReference>
<dbReference type="AlphaFoldDB" id="A0A075MZ89"/>
<comment type="similarity">
    <text evidence="1">Belongs to the universal stress protein A family.</text>
</comment>
<evidence type="ECO:0000313" key="3">
    <source>
        <dbReference type="EMBL" id="AIF84564.1"/>
    </source>
</evidence>
<evidence type="ECO:0000259" key="2">
    <source>
        <dbReference type="Pfam" id="PF00582"/>
    </source>
</evidence>
<dbReference type="eggNOG" id="arCOG02053">
    <property type="taxonomic scope" value="Archaea"/>
</dbReference>
<dbReference type="KEGG" id="nev:NTE_02515"/>
<feature type="domain" description="UspA" evidence="2">
    <location>
        <begin position="18"/>
        <end position="165"/>
    </location>
</feature>
<dbReference type="InterPro" id="IPR006016">
    <property type="entry name" value="UspA"/>
</dbReference>
<dbReference type="PANTHER" id="PTHR46268">
    <property type="entry name" value="STRESS RESPONSE PROTEIN NHAX"/>
    <property type="match status" value="1"/>
</dbReference>
<dbReference type="CDD" id="cd00293">
    <property type="entry name" value="USP-like"/>
    <property type="match status" value="1"/>
</dbReference>
<protein>
    <submittedName>
        <fullName evidence="3">Universal stress protein UspA-like protein</fullName>
    </submittedName>
</protein>
<dbReference type="SUPFAM" id="SSF52402">
    <property type="entry name" value="Adenine nucleotide alpha hydrolases-like"/>
    <property type="match status" value="1"/>
</dbReference>
<dbReference type="STRING" id="1459636.NTE_02515"/>